<gene>
    <name evidence="2" type="ORF">BT96DRAFT_1012802</name>
</gene>
<feature type="compositionally biased region" description="Acidic residues" evidence="1">
    <location>
        <begin position="243"/>
        <end position="253"/>
    </location>
</feature>
<organism evidence="2 3">
    <name type="scientific">Gymnopus androsaceus JB14</name>
    <dbReference type="NCBI Taxonomy" id="1447944"/>
    <lineage>
        <taxon>Eukaryota</taxon>
        <taxon>Fungi</taxon>
        <taxon>Dikarya</taxon>
        <taxon>Basidiomycota</taxon>
        <taxon>Agaricomycotina</taxon>
        <taxon>Agaricomycetes</taxon>
        <taxon>Agaricomycetidae</taxon>
        <taxon>Agaricales</taxon>
        <taxon>Marasmiineae</taxon>
        <taxon>Omphalotaceae</taxon>
        <taxon>Gymnopus</taxon>
    </lineage>
</organism>
<protein>
    <submittedName>
        <fullName evidence="2">Uncharacterized protein</fullName>
    </submittedName>
</protein>
<sequence length="272" mass="30331">MTFLVILLRYKDEHSLSSQPPPSRESVSLSFLLHHLLDRFAFTSIFFFRISCLLEGSLDTHLAPPSINLIFAVCDSDMPSGRPLSPDVDKKARHKKMKQLWAKTPSGKESLRNSKAKYRKTAHGKAVEKEGKRAYRAGWTDSERAADNVRQKVYHKKASDTKKSMAEILNVNADLLAKYGGLMDVDDDDEEPEPITATSSSLKVVRGNEGEDDGEDDEYKMPTIRRSARISSKPGPSKASTIVDDDEDVEQDGEYVGGSDYEDNDGSDHEGF</sequence>
<evidence type="ECO:0000256" key="1">
    <source>
        <dbReference type="SAM" id="MobiDB-lite"/>
    </source>
</evidence>
<name>A0A6A4IL76_9AGAR</name>
<dbReference type="EMBL" id="ML769388">
    <property type="protein sequence ID" value="KAE9409215.1"/>
    <property type="molecule type" value="Genomic_DNA"/>
</dbReference>
<feature type="region of interest" description="Disordered" evidence="1">
    <location>
        <begin position="183"/>
        <end position="272"/>
    </location>
</feature>
<feature type="region of interest" description="Disordered" evidence="1">
    <location>
        <begin position="103"/>
        <end position="129"/>
    </location>
</feature>
<evidence type="ECO:0000313" key="3">
    <source>
        <dbReference type="Proteomes" id="UP000799118"/>
    </source>
</evidence>
<dbReference type="AlphaFoldDB" id="A0A6A4IL76"/>
<dbReference type="Proteomes" id="UP000799118">
    <property type="component" value="Unassembled WGS sequence"/>
</dbReference>
<feature type="compositionally biased region" description="Basic residues" evidence="1">
    <location>
        <begin position="114"/>
        <end position="123"/>
    </location>
</feature>
<reference evidence="2" key="1">
    <citation type="journal article" date="2019" name="Environ. Microbiol.">
        <title>Fungal ecological strategies reflected in gene transcription - a case study of two litter decomposers.</title>
        <authorList>
            <person name="Barbi F."/>
            <person name="Kohler A."/>
            <person name="Barry K."/>
            <person name="Baskaran P."/>
            <person name="Daum C."/>
            <person name="Fauchery L."/>
            <person name="Ihrmark K."/>
            <person name="Kuo A."/>
            <person name="LaButti K."/>
            <person name="Lipzen A."/>
            <person name="Morin E."/>
            <person name="Grigoriev I.V."/>
            <person name="Henrissat B."/>
            <person name="Lindahl B."/>
            <person name="Martin F."/>
        </authorList>
    </citation>
    <scope>NUCLEOTIDE SEQUENCE</scope>
    <source>
        <strain evidence="2">JB14</strain>
    </source>
</reference>
<keyword evidence="3" id="KW-1185">Reference proteome</keyword>
<evidence type="ECO:0000313" key="2">
    <source>
        <dbReference type="EMBL" id="KAE9409215.1"/>
    </source>
</evidence>
<proteinExistence type="predicted"/>
<accession>A0A6A4IL76</accession>
<feature type="compositionally biased region" description="Acidic residues" evidence="1">
    <location>
        <begin position="184"/>
        <end position="193"/>
    </location>
</feature>